<gene>
    <name evidence="1" type="ORF">GPUH_LOCUS5849</name>
</gene>
<dbReference type="AlphaFoldDB" id="A0A3P6RFC5"/>
<dbReference type="Proteomes" id="UP000271098">
    <property type="component" value="Unassembled WGS sequence"/>
</dbReference>
<sequence>MESQGLEDGMRQMLKLGHKELNDQCKLYEKVLKQEDEAESSDDSIVNMRAQPALPVTDRRAMMRRRHNESLARQKEHHNFHKINSLNNNICEKFEANHFFTFHFLLFFASARWELVADIYWGIKIFNNSLLKAIPKALLGFVRLKGDYDDCGVTSQTMR</sequence>
<protein>
    <submittedName>
        <fullName evidence="1">Uncharacterized protein</fullName>
    </submittedName>
</protein>
<name>A0A3P6RFC5_9BILA</name>
<reference evidence="1 2" key="1">
    <citation type="submission" date="2018-11" db="EMBL/GenBank/DDBJ databases">
        <authorList>
            <consortium name="Pathogen Informatics"/>
        </authorList>
    </citation>
    <scope>NUCLEOTIDE SEQUENCE [LARGE SCALE GENOMIC DNA]</scope>
</reference>
<evidence type="ECO:0000313" key="2">
    <source>
        <dbReference type="Proteomes" id="UP000271098"/>
    </source>
</evidence>
<dbReference type="OrthoDB" id="9806920at2759"/>
<organism evidence="1 2">
    <name type="scientific">Gongylonema pulchrum</name>
    <dbReference type="NCBI Taxonomy" id="637853"/>
    <lineage>
        <taxon>Eukaryota</taxon>
        <taxon>Metazoa</taxon>
        <taxon>Ecdysozoa</taxon>
        <taxon>Nematoda</taxon>
        <taxon>Chromadorea</taxon>
        <taxon>Rhabditida</taxon>
        <taxon>Spirurina</taxon>
        <taxon>Spiruromorpha</taxon>
        <taxon>Spiruroidea</taxon>
        <taxon>Gongylonematidae</taxon>
        <taxon>Gongylonema</taxon>
    </lineage>
</organism>
<evidence type="ECO:0000313" key="1">
    <source>
        <dbReference type="EMBL" id="VDK52415.1"/>
    </source>
</evidence>
<keyword evidence="2" id="KW-1185">Reference proteome</keyword>
<dbReference type="EMBL" id="UYRT01012872">
    <property type="protein sequence ID" value="VDK52415.1"/>
    <property type="molecule type" value="Genomic_DNA"/>
</dbReference>
<proteinExistence type="predicted"/>
<accession>A0A3P6RFC5</accession>